<feature type="region of interest" description="Disordered" evidence="2">
    <location>
        <begin position="157"/>
        <end position="183"/>
    </location>
</feature>
<dbReference type="AlphaFoldDB" id="A0AAV8X9S7"/>
<evidence type="ECO:0000256" key="2">
    <source>
        <dbReference type="SAM" id="MobiDB-lite"/>
    </source>
</evidence>
<reference evidence="4" key="1">
    <citation type="journal article" date="2023" name="Insect Mol. Biol.">
        <title>Genome sequencing provides insights into the evolution of gene families encoding plant cell wall-degrading enzymes in longhorned beetles.</title>
        <authorList>
            <person name="Shin N.R."/>
            <person name="Okamura Y."/>
            <person name="Kirsch R."/>
            <person name="Pauchet Y."/>
        </authorList>
    </citation>
    <scope>NUCLEOTIDE SEQUENCE</scope>
    <source>
        <strain evidence="4">AMC_N1</strain>
    </source>
</reference>
<evidence type="ECO:0000256" key="1">
    <source>
        <dbReference type="ARBA" id="ARBA00023125"/>
    </source>
</evidence>
<name>A0AAV8X9S7_9CUCU</name>
<feature type="domain" description="HTH CENPB-type" evidence="3">
    <location>
        <begin position="1"/>
        <end position="31"/>
    </location>
</feature>
<evidence type="ECO:0000313" key="4">
    <source>
        <dbReference type="EMBL" id="KAJ8935236.1"/>
    </source>
</evidence>
<proteinExistence type="predicted"/>
<sequence>MHKNFYEETNFQASDGWLRGFKDRHGIRMLKTKGEKLSADTEEAQAYYLDLNESVMQRKEPAKRLTLEQKLELEFKDRQAWSDVSAETLRNAWRKLIDQDMSHMNSCQDPTLEACNLLNKLPKSKEISLEDTDEWLQADSTEDTWRRLSEEEIIAAAQGYPIQDDSDTELEENENDGNNDHDV</sequence>
<dbReference type="InterPro" id="IPR006600">
    <property type="entry name" value="HTH_CenpB_DNA-bd_dom"/>
</dbReference>
<comment type="caution">
    <text evidence="4">The sequence shown here is derived from an EMBL/GenBank/DDBJ whole genome shotgun (WGS) entry which is preliminary data.</text>
</comment>
<accession>A0AAV8X9S7</accession>
<feature type="compositionally biased region" description="Acidic residues" evidence="2">
    <location>
        <begin position="164"/>
        <end position="177"/>
    </location>
</feature>
<organism evidence="4 5">
    <name type="scientific">Aromia moschata</name>
    <dbReference type="NCBI Taxonomy" id="1265417"/>
    <lineage>
        <taxon>Eukaryota</taxon>
        <taxon>Metazoa</taxon>
        <taxon>Ecdysozoa</taxon>
        <taxon>Arthropoda</taxon>
        <taxon>Hexapoda</taxon>
        <taxon>Insecta</taxon>
        <taxon>Pterygota</taxon>
        <taxon>Neoptera</taxon>
        <taxon>Endopterygota</taxon>
        <taxon>Coleoptera</taxon>
        <taxon>Polyphaga</taxon>
        <taxon>Cucujiformia</taxon>
        <taxon>Chrysomeloidea</taxon>
        <taxon>Cerambycidae</taxon>
        <taxon>Cerambycinae</taxon>
        <taxon>Callichromatini</taxon>
        <taxon>Aromia</taxon>
    </lineage>
</organism>
<dbReference type="PROSITE" id="PS51253">
    <property type="entry name" value="HTH_CENPB"/>
    <property type="match status" value="1"/>
</dbReference>
<dbReference type="GO" id="GO:0003677">
    <property type="term" value="F:DNA binding"/>
    <property type="evidence" value="ECO:0007669"/>
    <property type="project" value="UniProtKB-KW"/>
</dbReference>
<keyword evidence="1" id="KW-0238">DNA-binding</keyword>
<evidence type="ECO:0000313" key="5">
    <source>
        <dbReference type="Proteomes" id="UP001162162"/>
    </source>
</evidence>
<evidence type="ECO:0000259" key="3">
    <source>
        <dbReference type="PROSITE" id="PS51253"/>
    </source>
</evidence>
<dbReference type="EMBL" id="JAPWTK010000913">
    <property type="protein sequence ID" value="KAJ8935236.1"/>
    <property type="molecule type" value="Genomic_DNA"/>
</dbReference>
<gene>
    <name evidence="4" type="ORF">NQ318_011456</name>
</gene>
<dbReference type="Proteomes" id="UP001162162">
    <property type="component" value="Unassembled WGS sequence"/>
</dbReference>
<keyword evidence="5" id="KW-1185">Reference proteome</keyword>
<feature type="non-terminal residue" evidence="4">
    <location>
        <position position="183"/>
    </location>
</feature>
<protein>
    <recommendedName>
        <fullName evidence="3">HTH CENPB-type domain-containing protein</fullName>
    </recommendedName>
</protein>